<dbReference type="GO" id="GO:0005737">
    <property type="term" value="C:cytoplasm"/>
    <property type="evidence" value="ECO:0007669"/>
    <property type="project" value="TreeGrafter"/>
</dbReference>
<keyword evidence="4" id="KW-0808">Transferase</keyword>
<keyword evidence="9" id="KW-1185">Reference proteome</keyword>
<dbReference type="OrthoDB" id="412600at2759"/>
<proteinExistence type="predicted"/>
<dbReference type="SMART" id="SM00119">
    <property type="entry name" value="HECTc"/>
    <property type="match status" value="1"/>
</dbReference>
<dbReference type="InParanoid" id="G0R2J5"/>
<dbReference type="Pfam" id="PF00632">
    <property type="entry name" value="HECT"/>
    <property type="match status" value="2"/>
</dbReference>
<evidence type="ECO:0000313" key="8">
    <source>
        <dbReference type="EMBL" id="EGR28307.1"/>
    </source>
</evidence>
<dbReference type="EMBL" id="GL984267">
    <property type="protein sequence ID" value="EGR28307.1"/>
    <property type="molecule type" value="Genomic_DNA"/>
</dbReference>
<dbReference type="AlphaFoldDB" id="G0R2J5"/>
<dbReference type="PANTHER" id="PTHR11254">
    <property type="entry name" value="HECT DOMAIN UBIQUITIN-PROTEIN LIGASE"/>
    <property type="match status" value="1"/>
</dbReference>
<feature type="domain" description="HECT" evidence="7">
    <location>
        <begin position="1"/>
        <end position="145"/>
    </location>
</feature>
<accession>G0R2J5</accession>
<evidence type="ECO:0000256" key="5">
    <source>
        <dbReference type="ARBA" id="ARBA00022786"/>
    </source>
</evidence>
<dbReference type="SUPFAM" id="SSF56204">
    <property type="entry name" value="Hect, E3 ligase catalytic domain"/>
    <property type="match status" value="1"/>
</dbReference>
<dbReference type="GO" id="GO:0016567">
    <property type="term" value="P:protein ubiquitination"/>
    <property type="evidence" value="ECO:0007669"/>
    <property type="project" value="TreeGrafter"/>
</dbReference>
<evidence type="ECO:0000256" key="3">
    <source>
        <dbReference type="ARBA" id="ARBA00012485"/>
    </source>
</evidence>
<dbReference type="InterPro" id="IPR035983">
    <property type="entry name" value="Hect_E3_ubiquitin_ligase"/>
</dbReference>
<dbReference type="Proteomes" id="UP000008983">
    <property type="component" value="Unassembled WGS sequence"/>
</dbReference>
<dbReference type="Gene3D" id="3.30.2410.10">
    <property type="entry name" value="Hect, E3 ligase catalytic domain"/>
    <property type="match status" value="1"/>
</dbReference>
<keyword evidence="5 6" id="KW-0833">Ubl conjugation pathway</keyword>
<reference evidence="8 9" key="1">
    <citation type="submission" date="2011-07" db="EMBL/GenBank/DDBJ databases">
        <authorList>
            <person name="Coyne R."/>
            <person name="Brami D."/>
            <person name="Johnson J."/>
            <person name="Hostetler J."/>
            <person name="Hannick L."/>
            <person name="Clark T."/>
            <person name="Cassidy-Hanley D."/>
            <person name="Inman J."/>
        </authorList>
    </citation>
    <scope>NUCLEOTIDE SEQUENCE [LARGE SCALE GENOMIC DNA]</scope>
    <source>
        <strain evidence="8 9">G5</strain>
    </source>
</reference>
<dbReference type="InterPro" id="IPR000569">
    <property type="entry name" value="HECT_dom"/>
</dbReference>
<sequence length="190" mass="21805">MGENGYDMGGLSREFYPLAFKDFLDPLKGFFQVSQNGITMQPSPFSCFIPDYLTHFKFAGRLLAKSIIDDFDCEISLTQSFLKQILGLDLYISDLEDIDPELTKGLIWILENDISKEDLALNFTYSFQQFGYQNCVLLKEKGDQIQNKDSLPIGRTCGKILEIPEYSCKEIMKQKLYIAINEGSYGYYKK</sequence>
<evidence type="ECO:0000256" key="1">
    <source>
        <dbReference type="ARBA" id="ARBA00000885"/>
    </source>
</evidence>
<name>G0R2J5_ICHMU</name>
<dbReference type="PANTHER" id="PTHR11254:SF426">
    <property type="entry name" value="UBIQUITIN-PROTEIN LIGASE DOMAIN-CONTAINING PROTEIN"/>
    <property type="match status" value="1"/>
</dbReference>
<dbReference type="Gene3D" id="3.90.1750.10">
    <property type="entry name" value="Hect, E3 ligase catalytic domains"/>
    <property type="match status" value="1"/>
</dbReference>
<dbReference type="GeneID" id="14904390"/>
<dbReference type="eggNOG" id="KOG0939">
    <property type="taxonomic scope" value="Eukaryota"/>
</dbReference>
<dbReference type="GO" id="GO:0061630">
    <property type="term" value="F:ubiquitin protein ligase activity"/>
    <property type="evidence" value="ECO:0007669"/>
    <property type="project" value="UniProtKB-EC"/>
</dbReference>
<feature type="domain" description="HECT" evidence="7">
    <location>
        <begin position="149"/>
        <end position="187"/>
    </location>
</feature>
<organism evidence="8 9">
    <name type="scientific">Ichthyophthirius multifiliis</name>
    <name type="common">White spot disease agent</name>
    <name type="synonym">Ich</name>
    <dbReference type="NCBI Taxonomy" id="5932"/>
    <lineage>
        <taxon>Eukaryota</taxon>
        <taxon>Sar</taxon>
        <taxon>Alveolata</taxon>
        <taxon>Ciliophora</taxon>
        <taxon>Intramacronucleata</taxon>
        <taxon>Oligohymenophorea</taxon>
        <taxon>Hymenostomatida</taxon>
        <taxon>Ophryoglenina</taxon>
        <taxon>Ichthyophthirius</taxon>
    </lineage>
</organism>
<gene>
    <name evidence="8" type="ORF">IMG5_178870</name>
</gene>
<dbReference type="STRING" id="857967.G0R2J5"/>
<comment type="catalytic activity">
    <reaction evidence="1">
        <text>S-ubiquitinyl-[E2 ubiquitin-conjugating enzyme]-L-cysteine + [acceptor protein]-L-lysine = [E2 ubiquitin-conjugating enzyme]-L-cysteine + N(6)-ubiquitinyl-[acceptor protein]-L-lysine.</text>
        <dbReference type="EC" id="2.3.2.26"/>
    </reaction>
</comment>
<dbReference type="OMA" id="GQLIHHE"/>
<evidence type="ECO:0000313" key="9">
    <source>
        <dbReference type="Proteomes" id="UP000008983"/>
    </source>
</evidence>
<dbReference type="GO" id="GO:0006511">
    <property type="term" value="P:ubiquitin-dependent protein catabolic process"/>
    <property type="evidence" value="ECO:0007669"/>
    <property type="project" value="TreeGrafter"/>
</dbReference>
<evidence type="ECO:0000256" key="6">
    <source>
        <dbReference type="PROSITE-ProRule" id="PRU00104"/>
    </source>
</evidence>
<dbReference type="RefSeq" id="XP_004027652.1">
    <property type="nucleotide sequence ID" value="XM_004027603.1"/>
</dbReference>
<comment type="caution">
    <text evidence="6">Lacks conserved residue(s) required for the propagation of feature annotation.</text>
</comment>
<evidence type="ECO:0000259" key="7">
    <source>
        <dbReference type="PROSITE" id="PS50237"/>
    </source>
</evidence>
<dbReference type="EC" id="2.3.2.26" evidence="3"/>
<dbReference type="PROSITE" id="PS50237">
    <property type="entry name" value="HECT"/>
    <property type="match status" value="2"/>
</dbReference>
<comment type="pathway">
    <text evidence="2">Protein modification; protein ubiquitination.</text>
</comment>
<dbReference type="InterPro" id="IPR050409">
    <property type="entry name" value="E3_ubiq-protein_ligase"/>
</dbReference>
<evidence type="ECO:0000256" key="2">
    <source>
        <dbReference type="ARBA" id="ARBA00004906"/>
    </source>
</evidence>
<protein>
    <recommendedName>
        <fullName evidence="3">HECT-type E3 ubiquitin transferase</fullName>
        <ecNumber evidence="3">2.3.2.26</ecNumber>
    </recommendedName>
</protein>
<evidence type="ECO:0000256" key="4">
    <source>
        <dbReference type="ARBA" id="ARBA00022679"/>
    </source>
</evidence>
<feature type="active site" description="Glycyl thioester intermediate" evidence="6">
    <location>
        <position position="157"/>
    </location>
</feature>